<dbReference type="Pfam" id="PF00534">
    <property type="entry name" value="Glycos_transf_1"/>
    <property type="match status" value="1"/>
</dbReference>
<dbReference type="InterPro" id="IPR001296">
    <property type="entry name" value="Glyco_trans_1"/>
</dbReference>
<proteinExistence type="predicted"/>
<accession>A0A1I0MJB5</accession>
<dbReference type="SUPFAM" id="SSF53756">
    <property type="entry name" value="UDP-Glycosyltransferase/glycogen phosphorylase"/>
    <property type="match status" value="1"/>
</dbReference>
<reference evidence="3 4" key="1">
    <citation type="submission" date="2016-10" db="EMBL/GenBank/DDBJ databases">
        <authorList>
            <person name="de Groot N.N."/>
        </authorList>
    </citation>
    <scope>NUCLEOTIDE SEQUENCE [LARGE SCALE GENOMIC DNA]</scope>
    <source>
        <strain evidence="3 4">TC2-24</strain>
    </source>
</reference>
<dbReference type="InterPro" id="IPR028098">
    <property type="entry name" value="Glyco_trans_4-like_N"/>
</dbReference>
<evidence type="ECO:0000313" key="3">
    <source>
        <dbReference type="EMBL" id="SEV87916.1"/>
    </source>
</evidence>
<feature type="domain" description="Glycosyl transferase family 1" evidence="1">
    <location>
        <begin position="200"/>
        <end position="348"/>
    </location>
</feature>
<evidence type="ECO:0000259" key="1">
    <source>
        <dbReference type="Pfam" id="PF00534"/>
    </source>
</evidence>
<sequence length="374" mass="43216">MRIMYVNDALAIWGGLERVLIEKANLLATLADYEVCLVTLNQGSHQLPYPINPKVRFYDLGIQLHRQYQNHGLVRLIKRLRLNRMYKQRLRQKIQEVCPDVIVCTRAELVSTIVKVKGDIPLVYESHTSRRAHEFLGSDFYTRFKVACNNRDVKAAQMVVALTEGDAEDWREINPRVCVIPNMVTLNNTDSYSDCQAMSAIFVGRFSTQKDISTLLRIWKKIHQRCPYWQLHLYGGYGEEQDRLLPVIKKMQANIVVHDPTPDIFNRYKENSILLLTSRFEPFGLVLPEAMSCGLPVVAFDCPYGPADIISDRIDGFLVHDRSEEEFVEKVCLLMENSGLRQRMGQAGILSSQRYKADRILPLWKELFEHLSRK</sequence>
<dbReference type="Proteomes" id="UP000199373">
    <property type="component" value="Unassembled WGS sequence"/>
</dbReference>
<dbReference type="EMBL" id="FOIQ01000001">
    <property type="protein sequence ID" value="SEV87916.1"/>
    <property type="molecule type" value="Genomic_DNA"/>
</dbReference>
<dbReference type="RefSeq" id="WP_091899732.1">
    <property type="nucleotide sequence ID" value="NZ_FOIQ01000001.1"/>
</dbReference>
<keyword evidence="4" id="KW-1185">Reference proteome</keyword>
<gene>
    <name evidence="3" type="ORF">SAMN04487850_0679</name>
</gene>
<organism evidence="3 4">
    <name type="scientific">Prevotella aff. ruminicola Tc2-24</name>
    <dbReference type="NCBI Taxonomy" id="81582"/>
    <lineage>
        <taxon>Bacteria</taxon>
        <taxon>Pseudomonadati</taxon>
        <taxon>Bacteroidota</taxon>
        <taxon>Bacteroidia</taxon>
        <taxon>Bacteroidales</taxon>
        <taxon>Prevotellaceae</taxon>
        <taxon>Prevotella</taxon>
    </lineage>
</organism>
<protein>
    <submittedName>
        <fullName evidence="3">Glycosyltransferase involved in cell wall bisynthesis</fullName>
    </submittedName>
</protein>
<evidence type="ECO:0000313" key="4">
    <source>
        <dbReference type="Proteomes" id="UP000199373"/>
    </source>
</evidence>
<keyword evidence="3" id="KW-0808">Transferase</keyword>
<dbReference type="AlphaFoldDB" id="A0A1I0MJB5"/>
<feature type="domain" description="Glycosyltransferase subfamily 4-like N-terminal" evidence="2">
    <location>
        <begin position="14"/>
        <end position="182"/>
    </location>
</feature>
<dbReference type="Gene3D" id="3.40.50.2000">
    <property type="entry name" value="Glycogen Phosphorylase B"/>
    <property type="match status" value="2"/>
</dbReference>
<evidence type="ECO:0000259" key="2">
    <source>
        <dbReference type="Pfam" id="PF13579"/>
    </source>
</evidence>
<dbReference type="Pfam" id="PF13579">
    <property type="entry name" value="Glyco_trans_4_4"/>
    <property type="match status" value="1"/>
</dbReference>
<dbReference type="GO" id="GO:0016757">
    <property type="term" value="F:glycosyltransferase activity"/>
    <property type="evidence" value="ECO:0007669"/>
    <property type="project" value="InterPro"/>
</dbReference>
<name>A0A1I0MJB5_9BACT</name>
<dbReference type="PANTHER" id="PTHR12526">
    <property type="entry name" value="GLYCOSYLTRANSFERASE"/>
    <property type="match status" value="1"/>
</dbReference>
<dbReference type="PANTHER" id="PTHR12526:SF630">
    <property type="entry name" value="GLYCOSYLTRANSFERASE"/>
    <property type="match status" value="1"/>
</dbReference>